<dbReference type="AlphaFoldDB" id="A0A3B3RVI0"/>
<dbReference type="Proteomes" id="UP000261540">
    <property type="component" value="Unplaced"/>
</dbReference>
<dbReference type="Gene3D" id="1.10.533.10">
    <property type="entry name" value="Death Domain, Fas"/>
    <property type="match status" value="1"/>
</dbReference>
<dbReference type="Ensembl" id="ENSPKIT00000002382.1">
    <property type="protein sequence ID" value="ENSPKIP00000021741.1"/>
    <property type="gene ID" value="ENSPKIG00000006018.1"/>
</dbReference>
<organism evidence="2 3">
    <name type="scientific">Paramormyrops kingsleyae</name>
    <dbReference type="NCBI Taxonomy" id="1676925"/>
    <lineage>
        <taxon>Eukaryota</taxon>
        <taxon>Metazoa</taxon>
        <taxon>Chordata</taxon>
        <taxon>Craniata</taxon>
        <taxon>Vertebrata</taxon>
        <taxon>Euteleostomi</taxon>
        <taxon>Actinopterygii</taxon>
        <taxon>Neopterygii</taxon>
        <taxon>Teleostei</taxon>
        <taxon>Osteoglossocephala</taxon>
        <taxon>Osteoglossomorpha</taxon>
        <taxon>Osteoglossiformes</taxon>
        <taxon>Mormyridae</taxon>
        <taxon>Paramormyrops</taxon>
    </lineage>
</organism>
<protein>
    <recommendedName>
        <fullName evidence="1">Pyrin domain-containing protein</fullName>
    </recommendedName>
</protein>
<proteinExistence type="predicted"/>
<evidence type="ECO:0000259" key="1">
    <source>
        <dbReference type="PROSITE" id="PS50824"/>
    </source>
</evidence>
<name>A0A3B3RVI0_9TELE</name>
<dbReference type="InterPro" id="IPR004020">
    <property type="entry name" value="DAPIN"/>
</dbReference>
<dbReference type="Pfam" id="PF02758">
    <property type="entry name" value="PYRIN"/>
    <property type="match status" value="1"/>
</dbReference>
<dbReference type="CDD" id="cd08321">
    <property type="entry name" value="Pyrin_ASC-like"/>
    <property type="match status" value="1"/>
</dbReference>
<dbReference type="SUPFAM" id="SSF47986">
    <property type="entry name" value="DEATH domain"/>
    <property type="match status" value="1"/>
</dbReference>
<evidence type="ECO:0000313" key="2">
    <source>
        <dbReference type="Ensembl" id="ENSPKIP00000021741.1"/>
    </source>
</evidence>
<evidence type="ECO:0000313" key="3">
    <source>
        <dbReference type="Proteomes" id="UP000261540"/>
    </source>
</evidence>
<reference evidence="2" key="2">
    <citation type="submission" date="2025-09" db="UniProtKB">
        <authorList>
            <consortium name="Ensembl"/>
        </authorList>
    </citation>
    <scope>IDENTIFICATION</scope>
</reference>
<keyword evidence="3" id="KW-1185">Reference proteome</keyword>
<accession>A0A3B3RVI0</accession>
<dbReference type="PROSITE" id="PS50824">
    <property type="entry name" value="DAPIN"/>
    <property type="match status" value="1"/>
</dbReference>
<sequence length="106" mass="12325">MTGNSLTDLLLENLKELDDDQLKEFKWKLSHTKYKELKPLSRGQVKHLDRTDLADTMISSYMEVGALEVTLEILKNMTLNDLAGRLKEDLQKCNHIFNLSCFSYKF</sequence>
<dbReference type="InterPro" id="IPR011029">
    <property type="entry name" value="DEATH-like_dom_sf"/>
</dbReference>
<feature type="domain" description="Pyrin" evidence="1">
    <location>
        <begin position="1"/>
        <end position="92"/>
    </location>
</feature>
<dbReference type="SMART" id="SM01289">
    <property type="entry name" value="PYRIN"/>
    <property type="match status" value="1"/>
</dbReference>
<reference evidence="2" key="1">
    <citation type="submission" date="2025-08" db="UniProtKB">
        <authorList>
            <consortium name="Ensembl"/>
        </authorList>
    </citation>
    <scope>IDENTIFICATION</scope>
</reference>
<dbReference type="GeneTree" id="ENSGT00940000177436"/>